<organism evidence="2 3">
    <name type="scientific">Eschrichtius robustus</name>
    <name type="common">California gray whale</name>
    <name type="synonym">Eschrichtius gibbosus</name>
    <dbReference type="NCBI Taxonomy" id="9764"/>
    <lineage>
        <taxon>Eukaryota</taxon>
        <taxon>Metazoa</taxon>
        <taxon>Chordata</taxon>
        <taxon>Craniata</taxon>
        <taxon>Vertebrata</taxon>
        <taxon>Euteleostomi</taxon>
        <taxon>Mammalia</taxon>
        <taxon>Eutheria</taxon>
        <taxon>Laurasiatheria</taxon>
        <taxon>Artiodactyla</taxon>
        <taxon>Whippomorpha</taxon>
        <taxon>Cetacea</taxon>
        <taxon>Mysticeti</taxon>
        <taxon>Eschrichtiidae</taxon>
        <taxon>Eschrichtius</taxon>
    </lineage>
</organism>
<comment type="caution">
    <text evidence="2">The sequence shown here is derived from an EMBL/GenBank/DDBJ whole genome shotgun (WGS) entry which is preliminary data.</text>
</comment>
<proteinExistence type="predicted"/>
<evidence type="ECO:0000256" key="1">
    <source>
        <dbReference type="SAM" id="MobiDB-lite"/>
    </source>
</evidence>
<sequence length="168" mass="18154">MHFGTLDTPASPPTPTDHYDFAENPEAPEQTRPAAWLPQRQLLPSSSSSVITETEQVWLLGSDTRAEVVELCQPLPRLLGLKIGKKPNLVYPAVTRPPAPPPSSALGHAEVAGCWGPRRNSPDCFILLARPPPPVSTHDSRSLPKAPSPAASGRRPATPHRTTSVWSR</sequence>
<feature type="region of interest" description="Disordered" evidence="1">
    <location>
        <begin position="1"/>
        <end position="33"/>
    </location>
</feature>
<feature type="region of interest" description="Disordered" evidence="1">
    <location>
        <begin position="129"/>
        <end position="168"/>
    </location>
</feature>
<dbReference type="EMBL" id="JAIQCJ010001201">
    <property type="protein sequence ID" value="KAJ8791631.1"/>
    <property type="molecule type" value="Genomic_DNA"/>
</dbReference>
<keyword evidence="3" id="KW-1185">Reference proteome</keyword>
<feature type="compositionally biased region" description="Low complexity" evidence="1">
    <location>
        <begin position="144"/>
        <end position="156"/>
    </location>
</feature>
<name>A0AB34HKW2_ESCRO</name>
<protein>
    <submittedName>
        <fullName evidence="2">Uncharacterized protein</fullName>
    </submittedName>
</protein>
<gene>
    <name evidence="2" type="ORF">J1605_020353</name>
</gene>
<dbReference type="Proteomes" id="UP001159641">
    <property type="component" value="Unassembled WGS sequence"/>
</dbReference>
<accession>A0AB34HKW2</accession>
<evidence type="ECO:0000313" key="3">
    <source>
        <dbReference type="Proteomes" id="UP001159641"/>
    </source>
</evidence>
<dbReference type="AlphaFoldDB" id="A0AB34HKW2"/>
<reference evidence="2 3" key="1">
    <citation type="submission" date="2022-11" db="EMBL/GenBank/DDBJ databases">
        <title>Whole genome sequence of Eschrichtius robustus ER-17-0199.</title>
        <authorList>
            <person name="Bruniche-Olsen A."/>
            <person name="Black A.N."/>
            <person name="Fields C.J."/>
            <person name="Walden K."/>
            <person name="Dewoody J.A."/>
        </authorList>
    </citation>
    <scope>NUCLEOTIDE SEQUENCE [LARGE SCALE GENOMIC DNA]</scope>
    <source>
        <strain evidence="2">ER-17-0199</strain>
        <tissue evidence="2">Blubber</tissue>
    </source>
</reference>
<evidence type="ECO:0000313" key="2">
    <source>
        <dbReference type="EMBL" id="KAJ8791631.1"/>
    </source>
</evidence>